<dbReference type="PANTHER" id="PTHR46766:SF1">
    <property type="entry name" value="GLUTAMINE-RICH PROTEIN 2"/>
    <property type="match status" value="1"/>
</dbReference>
<feature type="domain" description="PPE family C-terminal" evidence="3">
    <location>
        <begin position="307"/>
        <end position="382"/>
    </location>
</feature>
<organism evidence="4 5">
    <name type="scientific">Mycobacterium saskatchewanense</name>
    <dbReference type="NCBI Taxonomy" id="220927"/>
    <lineage>
        <taxon>Bacteria</taxon>
        <taxon>Bacillati</taxon>
        <taxon>Actinomycetota</taxon>
        <taxon>Actinomycetes</taxon>
        <taxon>Mycobacteriales</taxon>
        <taxon>Mycobacteriaceae</taxon>
        <taxon>Mycobacterium</taxon>
        <taxon>Mycobacterium simiae complex</taxon>
    </lineage>
</organism>
<dbReference type="InterPro" id="IPR022171">
    <property type="entry name" value="PPE_C"/>
</dbReference>
<dbReference type="SUPFAM" id="SSF140459">
    <property type="entry name" value="PE/PPE dimer-like"/>
    <property type="match status" value="1"/>
</dbReference>
<evidence type="ECO:0000313" key="4">
    <source>
        <dbReference type="EMBL" id="ORW70050.1"/>
    </source>
</evidence>
<dbReference type="AlphaFoldDB" id="A0AAJ3TW12"/>
<dbReference type="Pfam" id="PF12484">
    <property type="entry name" value="PPE-SVP"/>
    <property type="match status" value="1"/>
</dbReference>
<dbReference type="Pfam" id="PF00823">
    <property type="entry name" value="PPE"/>
    <property type="match status" value="1"/>
</dbReference>
<evidence type="ECO:0000259" key="3">
    <source>
        <dbReference type="Pfam" id="PF12484"/>
    </source>
</evidence>
<name>A0AAJ3TW12_9MYCO</name>
<dbReference type="InterPro" id="IPR000030">
    <property type="entry name" value="PPE_dom"/>
</dbReference>
<comment type="similarity">
    <text evidence="1">Belongs to the mycobacterial PPE family.</text>
</comment>
<dbReference type="RefSeq" id="WP_085256717.1">
    <property type="nucleotide sequence ID" value="NZ_AP022573.1"/>
</dbReference>
<dbReference type="PANTHER" id="PTHR46766">
    <property type="entry name" value="GLUTAMINE-RICH PROTEIN 2"/>
    <property type="match status" value="1"/>
</dbReference>
<dbReference type="Gene3D" id="1.20.1260.20">
    <property type="entry name" value="PPE superfamily"/>
    <property type="match status" value="1"/>
</dbReference>
<dbReference type="GO" id="GO:0052572">
    <property type="term" value="P:response to host immune response"/>
    <property type="evidence" value="ECO:0007669"/>
    <property type="project" value="TreeGrafter"/>
</dbReference>
<comment type="caution">
    <text evidence="4">The sequence shown here is derived from an EMBL/GenBank/DDBJ whole genome shotgun (WGS) entry which is preliminary data.</text>
</comment>
<keyword evidence="5" id="KW-1185">Reference proteome</keyword>
<evidence type="ECO:0000259" key="2">
    <source>
        <dbReference type="Pfam" id="PF00823"/>
    </source>
</evidence>
<dbReference type="InterPro" id="IPR038332">
    <property type="entry name" value="PPE_sf"/>
</dbReference>
<evidence type="ECO:0000256" key="1">
    <source>
        <dbReference type="ARBA" id="ARBA00010652"/>
    </source>
</evidence>
<dbReference type="Proteomes" id="UP000193387">
    <property type="component" value="Unassembled WGS sequence"/>
</dbReference>
<dbReference type="EMBL" id="LQPR01000041">
    <property type="protein sequence ID" value="ORW70050.1"/>
    <property type="molecule type" value="Genomic_DNA"/>
</dbReference>
<gene>
    <name evidence="4" type="ORF">AWC23_17805</name>
</gene>
<accession>A0AAJ3TW12</accession>
<proteinExistence type="inferred from homology"/>
<evidence type="ECO:0000313" key="5">
    <source>
        <dbReference type="Proteomes" id="UP000193387"/>
    </source>
</evidence>
<sequence length="457" mass="46014">MALGIFGDFASQPPELISAKIYSGPGAGPLLAAAQAWEALAGELQTTAASYGAAIAELGASWQGPSFDSAAAAASPYVTWLSTTAAQAEQAAAQARTAASAYEAAFAATVPPPVIAANRAQLASLVATNIFGQNNSAIEATEAEYEQLWAEDVAAITTYAGSSLAATQLTAFTEAPQTTSGGAAAAATTAAAVTPQSIITQLEAILTQLTTGVTTFTTDYSTFWENLITKITGNTQIATVWESLYSFISGAGSQATWTNVVNSSSSLGIGQWKNFFVYQPWSANMAKGSLAGGLSSGAPGILARPASAVLGSAPAVGKLSVPASWASATPAIRLASTVLPSTSAAAAPAAGLADLFNSAATAGSFAGGALGTPLANVASRTTRVQPAPSTAKRKAPVALDRVIAQLQEQPDVVQHWTVSESELDDLVAELSMKPGVHAVHVCAEGEAAVAAPQSHSG</sequence>
<protein>
    <recommendedName>
        <fullName evidence="6">PPE family protein PPE33</fullName>
    </recommendedName>
</protein>
<evidence type="ECO:0008006" key="6">
    <source>
        <dbReference type="Google" id="ProtNLM"/>
    </source>
</evidence>
<feature type="domain" description="PPE" evidence="2">
    <location>
        <begin position="8"/>
        <end position="170"/>
    </location>
</feature>
<reference evidence="4 5" key="1">
    <citation type="submission" date="2016-01" db="EMBL/GenBank/DDBJ databases">
        <title>The new phylogeny of the genus Mycobacterium.</title>
        <authorList>
            <person name="Tarcisio F."/>
            <person name="Conor M."/>
            <person name="Antonella G."/>
            <person name="Elisabetta G."/>
            <person name="Giulia F.S."/>
            <person name="Sara T."/>
            <person name="Anna F."/>
            <person name="Clotilde B."/>
            <person name="Roberto B."/>
            <person name="Veronica D.S."/>
            <person name="Fabio R."/>
            <person name="Monica P."/>
            <person name="Olivier J."/>
            <person name="Enrico T."/>
            <person name="Nicola S."/>
        </authorList>
    </citation>
    <scope>NUCLEOTIDE SEQUENCE [LARGE SCALE GENOMIC DNA]</scope>
    <source>
        <strain evidence="4 5">DSM 44616</strain>
    </source>
</reference>